<dbReference type="EMBL" id="JH767606">
    <property type="protein sequence ID" value="EON69079.1"/>
    <property type="molecule type" value="Genomic_DNA"/>
</dbReference>
<sequence length="316" mass="35220">MASCDDWLKMPDGRDFDGKQLLTLVRSGNNPLYGLDVDLLIREIEKKTDSQVLDIPMVDKGSNNYVSLLGQSAQIRASLFNFNLPLDFAARWLRQRLFDPQPQSFPIPIAPTRDFCVTLFAAKIEATIGNIGDMIGWEDDNNTVGPIAAAAKQSLLRLIPHIMPADGDQISLYRLVLDHGDFGIHNMSITMDANDQPLVTSLYDWETGCIVPAILSDPLMAVVAVDLVADKDAAPSTALTSDYATPEDRAQYEIWARQYFKVLFNQAPDYKYAIQAGSDARYLWFALQAWRGEDPEGYSGRLGDWAEKRIQALGVK</sequence>
<accession>R7Z505</accession>
<gene>
    <name evidence="1" type="ORF">W97_08392</name>
</gene>
<name>R7Z505_CONA1</name>
<protein>
    <submittedName>
        <fullName evidence="1">Uncharacterized protein</fullName>
    </submittedName>
</protein>
<dbReference type="OrthoDB" id="3554464at2759"/>
<proteinExistence type="predicted"/>
<reference evidence="2" key="1">
    <citation type="submission" date="2012-06" db="EMBL/GenBank/DDBJ databases">
        <title>The genome sequence of Coniosporium apollinis CBS 100218.</title>
        <authorList>
            <consortium name="The Broad Institute Genome Sequencing Platform"/>
            <person name="Cuomo C."/>
            <person name="Gorbushina A."/>
            <person name="Noack S."/>
            <person name="Walker B."/>
            <person name="Young S.K."/>
            <person name="Zeng Q."/>
            <person name="Gargeya S."/>
            <person name="Fitzgerald M."/>
            <person name="Haas B."/>
            <person name="Abouelleil A."/>
            <person name="Alvarado L."/>
            <person name="Arachchi H.M."/>
            <person name="Berlin A.M."/>
            <person name="Chapman S.B."/>
            <person name="Goldberg J."/>
            <person name="Griggs A."/>
            <person name="Gujja S."/>
            <person name="Hansen M."/>
            <person name="Howarth C."/>
            <person name="Imamovic A."/>
            <person name="Larimer J."/>
            <person name="McCowan C."/>
            <person name="Montmayeur A."/>
            <person name="Murphy C."/>
            <person name="Neiman D."/>
            <person name="Pearson M."/>
            <person name="Priest M."/>
            <person name="Roberts A."/>
            <person name="Saif S."/>
            <person name="Shea T."/>
            <person name="Sisk P."/>
            <person name="Sykes S."/>
            <person name="Wortman J."/>
            <person name="Nusbaum C."/>
            <person name="Birren B."/>
        </authorList>
    </citation>
    <scope>NUCLEOTIDE SEQUENCE [LARGE SCALE GENOMIC DNA]</scope>
    <source>
        <strain evidence="2">CBS 100218</strain>
    </source>
</reference>
<dbReference type="STRING" id="1168221.R7Z505"/>
<dbReference type="eggNOG" id="ENOG502SJX7">
    <property type="taxonomic scope" value="Eukaryota"/>
</dbReference>
<evidence type="ECO:0000313" key="1">
    <source>
        <dbReference type="EMBL" id="EON69079.1"/>
    </source>
</evidence>
<dbReference type="GeneID" id="19905703"/>
<dbReference type="OMA" id="FDWETGC"/>
<dbReference type="AlphaFoldDB" id="R7Z505"/>
<keyword evidence="2" id="KW-1185">Reference proteome</keyword>
<dbReference type="HOGENOM" id="CLU_021158_0_0_1"/>
<evidence type="ECO:0000313" key="2">
    <source>
        <dbReference type="Proteomes" id="UP000016924"/>
    </source>
</evidence>
<dbReference type="RefSeq" id="XP_007784396.1">
    <property type="nucleotide sequence ID" value="XM_007786206.1"/>
</dbReference>
<organism evidence="1 2">
    <name type="scientific">Coniosporium apollinis (strain CBS 100218)</name>
    <name type="common">Rock-inhabiting black yeast</name>
    <dbReference type="NCBI Taxonomy" id="1168221"/>
    <lineage>
        <taxon>Eukaryota</taxon>
        <taxon>Fungi</taxon>
        <taxon>Dikarya</taxon>
        <taxon>Ascomycota</taxon>
        <taxon>Pezizomycotina</taxon>
        <taxon>Dothideomycetes</taxon>
        <taxon>Dothideomycetes incertae sedis</taxon>
        <taxon>Coniosporium</taxon>
    </lineage>
</organism>
<dbReference type="Proteomes" id="UP000016924">
    <property type="component" value="Unassembled WGS sequence"/>
</dbReference>